<dbReference type="EMBL" id="AP022560">
    <property type="protein sequence ID" value="BBX01295.1"/>
    <property type="molecule type" value="Genomic_DNA"/>
</dbReference>
<proteinExistence type="predicted"/>
<keyword evidence="3" id="KW-1185">Reference proteome</keyword>
<reference evidence="2 3" key="1">
    <citation type="journal article" date="2019" name="Emerg. Microbes Infect.">
        <title>Comprehensive subspecies identification of 175 nontuberculous mycobacteria species based on 7547 genomic profiles.</title>
        <authorList>
            <person name="Matsumoto Y."/>
            <person name="Kinjo T."/>
            <person name="Motooka D."/>
            <person name="Nabeya D."/>
            <person name="Jung N."/>
            <person name="Uechi K."/>
            <person name="Horii T."/>
            <person name="Iida T."/>
            <person name="Fujita J."/>
            <person name="Nakamura S."/>
        </authorList>
    </citation>
    <scope>NUCLEOTIDE SEQUENCE [LARGE SCALE GENOMIC DNA]</scope>
    <source>
        <strain evidence="2 3">JCM 6375</strain>
    </source>
</reference>
<feature type="compositionally biased region" description="Basic and acidic residues" evidence="1">
    <location>
        <begin position="1"/>
        <end position="15"/>
    </location>
</feature>
<dbReference type="Proteomes" id="UP000466681">
    <property type="component" value="Chromosome"/>
</dbReference>
<evidence type="ECO:0000313" key="2">
    <source>
        <dbReference type="EMBL" id="BBX01295.1"/>
    </source>
</evidence>
<dbReference type="KEGG" id="mmor:MMOR_22310"/>
<dbReference type="AlphaFoldDB" id="A0AAD1HAQ2"/>
<feature type="compositionally biased region" description="Basic and acidic residues" evidence="1">
    <location>
        <begin position="23"/>
        <end position="33"/>
    </location>
</feature>
<name>A0AAD1HAQ2_9MYCO</name>
<organism evidence="2 3">
    <name type="scientific">Mycolicibacterium moriokaense</name>
    <dbReference type="NCBI Taxonomy" id="39691"/>
    <lineage>
        <taxon>Bacteria</taxon>
        <taxon>Bacillati</taxon>
        <taxon>Actinomycetota</taxon>
        <taxon>Actinomycetes</taxon>
        <taxon>Mycobacteriales</taxon>
        <taxon>Mycobacteriaceae</taxon>
        <taxon>Mycolicibacterium</taxon>
    </lineage>
</organism>
<sequence>MKSIRDNLTKQDTKNWHHKKSTPKREKEADKKQQTKTTKHTIEFSNNTPGFQATLPLYSTEAERSNPVRQSIWTGALGFWAKDYASDGPVPNEIRPV</sequence>
<feature type="region of interest" description="Disordered" evidence="1">
    <location>
        <begin position="1"/>
        <end position="50"/>
    </location>
</feature>
<accession>A0AAD1HAQ2</accession>
<protein>
    <submittedName>
        <fullName evidence="2">Uncharacterized protein</fullName>
    </submittedName>
</protein>
<evidence type="ECO:0000256" key="1">
    <source>
        <dbReference type="SAM" id="MobiDB-lite"/>
    </source>
</evidence>
<gene>
    <name evidence="2" type="ORF">MMOR_22310</name>
</gene>
<evidence type="ECO:0000313" key="3">
    <source>
        <dbReference type="Proteomes" id="UP000466681"/>
    </source>
</evidence>